<accession>A0A1I2WS91</accession>
<evidence type="ECO:0000313" key="5">
    <source>
        <dbReference type="EMBL" id="SFH04062.1"/>
    </source>
</evidence>
<gene>
    <name evidence="5" type="ORF">SAMN04489864_104246</name>
</gene>
<dbReference type="PANTHER" id="PTHR43280">
    <property type="entry name" value="ARAC-FAMILY TRANSCRIPTIONAL REGULATOR"/>
    <property type="match status" value="1"/>
</dbReference>
<evidence type="ECO:0000313" key="6">
    <source>
        <dbReference type="Proteomes" id="UP000199666"/>
    </source>
</evidence>
<evidence type="ECO:0000256" key="2">
    <source>
        <dbReference type="ARBA" id="ARBA00023125"/>
    </source>
</evidence>
<dbReference type="SMART" id="SM00342">
    <property type="entry name" value="HTH_ARAC"/>
    <property type="match status" value="1"/>
</dbReference>
<dbReference type="Pfam" id="PF12833">
    <property type="entry name" value="HTH_18"/>
    <property type="match status" value="1"/>
</dbReference>
<evidence type="ECO:0000256" key="3">
    <source>
        <dbReference type="ARBA" id="ARBA00023163"/>
    </source>
</evidence>
<dbReference type="InterPro" id="IPR037923">
    <property type="entry name" value="HTH-like"/>
</dbReference>
<dbReference type="RefSeq" id="WP_090993187.1">
    <property type="nucleotide sequence ID" value="NZ_FOPP01000004.1"/>
</dbReference>
<dbReference type="OrthoDB" id="4480133at2"/>
<dbReference type="InterPro" id="IPR009057">
    <property type="entry name" value="Homeodomain-like_sf"/>
</dbReference>
<dbReference type="SUPFAM" id="SSF46689">
    <property type="entry name" value="Homeodomain-like"/>
    <property type="match status" value="1"/>
</dbReference>
<dbReference type="EMBL" id="FOPP01000004">
    <property type="protein sequence ID" value="SFH04062.1"/>
    <property type="molecule type" value="Genomic_DNA"/>
</dbReference>
<organism evidence="5 6">
    <name type="scientific">Pedobacter insulae</name>
    <dbReference type="NCBI Taxonomy" id="414048"/>
    <lineage>
        <taxon>Bacteria</taxon>
        <taxon>Pseudomonadati</taxon>
        <taxon>Bacteroidota</taxon>
        <taxon>Sphingobacteriia</taxon>
        <taxon>Sphingobacteriales</taxon>
        <taxon>Sphingobacteriaceae</taxon>
        <taxon>Pedobacter</taxon>
    </lineage>
</organism>
<dbReference type="SUPFAM" id="SSF51215">
    <property type="entry name" value="Regulatory protein AraC"/>
    <property type="match status" value="1"/>
</dbReference>
<dbReference type="Gene3D" id="1.10.10.60">
    <property type="entry name" value="Homeodomain-like"/>
    <property type="match status" value="1"/>
</dbReference>
<feature type="domain" description="HTH araC/xylS-type" evidence="4">
    <location>
        <begin position="171"/>
        <end position="269"/>
    </location>
</feature>
<dbReference type="GO" id="GO:0043565">
    <property type="term" value="F:sequence-specific DNA binding"/>
    <property type="evidence" value="ECO:0007669"/>
    <property type="project" value="InterPro"/>
</dbReference>
<dbReference type="STRING" id="414048.SAMN04489864_104246"/>
<keyword evidence="1" id="KW-0805">Transcription regulation</keyword>
<dbReference type="AlphaFoldDB" id="A0A1I2WS91"/>
<dbReference type="PANTHER" id="PTHR43280:SF2">
    <property type="entry name" value="HTH-TYPE TRANSCRIPTIONAL REGULATOR EXSA"/>
    <property type="match status" value="1"/>
</dbReference>
<proteinExistence type="predicted"/>
<dbReference type="Pfam" id="PF22200">
    <property type="entry name" value="ExsA_N"/>
    <property type="match status" value="1"/>
</dbReference>
<dbReference type="GO" id="GO:0003700">
    <property type="term" value="F:DNA-binding transcription factor activity"/>
    <property type="evidence" value="ECO:0007669"/>
    <property type="project" value="InterPro"/>
</dbReference>
<keyword evidence="6" id="KW-1185">Reference proteome</keyword>
<keyword evidence="2 5" id="KW-0238">DNA-binding</keyword>
<reference evidence="5 6" key="1">
    <citation type="submission" date="2016-10" db="EMBL/GenBank/DDBJ databases">
        <authorList>
            <person name="de Groot N.N."/>
        </authorList>
    </citation>
    <scope>NUCLEOTIDE SEQUENCE [LARGE SCALE GENOMIC DNA]</scope>
    <source>
        <strain evidence="5 6">DSM 18684</strain>
    </source>
</reference>
<name>A0A1I2WS91_9SPHI</name>
<evidence type="ECO:0000259" key="4">
    <source>
        <dbReference type="PROSITE" id="PS01124"/>
    </source>
</evidence>
<dbReference type="InterPro" id="IPR054015">
    <property type="entry name" value="ExsA-like_N"/>
</dbReference>
<evidence type="ECO:0000256" key="1">
    <source>
        <dbReference type="ARBA" id="ARBA00023015"/>
    </source>
</evidence>
<sequence>MEHISKYLTKDIKLSCYQDKLFKSDLMFDDHMLVWFISGETKIIQAESTFDFKTGDIFLIPRNELATIINYPKNGMPHKTVVMHLSTERLKKFYEKTEHNKHTQSQHKIYRFSNHPLLKSCLASLIPYFELETEFPANLASLKIEEAINILRLIDPSVDSVLANFDIPGKIDLVDFMQRNFMFNMPMEKLGYLTGRSLSTFNRDFKKIFQTTPQKWLTNKRLELAYYHLSEKKKKPTEVYLEVGFEDLSHFSFIFKKKYGISPNQILMNS</sequence>
<keyword evidence="3" id="KW-0804">Transcription</keyword>
<dbReference type="InterPro" id="IPR018060">
    <property type="entry name" value="HTH_AraC"/>
</dbReference>
<dbReference type="Proteomes" id="UP000199666">
    <property type="component" value="Unassembled WGS sequence"/>
</dbReference>
<protein>
    <submittedName>
        <fullName evidence="5">AraC-type DNA-binding protein</fullName>
    </submittedName>
</protein>
<dbReference type="PROSITE" id="PS01124">
    <property type="entry name" value="HTH_ARAC_FAMILY_2"/>
    <property type="match status" value="1"/>
</dbReference>